<dbReference type="SUPFAM" id="SSF54427">
    <property type="entry name" value="NTF2-like"/>
    <property type="match status" value="1"/>
</dbReference>
<accession>A0ABU1PRP6</accession>
<dbReference type="Gene3D" id="3.10.450.50">
    <property type="match status" value="1"/>
</dbReference>
<evidence type="ECO:0000259" key="1">
    <source>
        <dbReference type="Pfam" id="PF12680"/>
    </source>
</evidence>
<dbReference type="InterPro" id="IPR032710">
    <property type="entry name" value="NTF2-like_dom_sf"/>
</dbReference>
<proteinExistence type="predicted"/>
<keyword evidence="3" id="KW-1185">Reference proteome</keyword>
<protein>
    <submittedName>
        <fullName evidence="2">Uncharacterized protein with FMN-binding domain</fullName>
    </submittedName>
</protein>
<sequence>MNAALEFKARVESGDVVGATGLFADDVVLHSPVKFRPFEGIDAVRALFRVLQRTFADFRYVGQYDGPNGHVLHFRTLVEGKQVEGIDLLELDDEGRIGAITVMIRPQSALTAVGEAILAGLVADGVVPAGGPTPH</sequence>
<evidence type="ECO:0000313" key="3">
    <source>
        <dbReference type="Proteomes" id="UP001268819"/>
    </source>
</evidence>
<comment type="caution">
    <text evidence="2">The sequence shown here is derived from an EMBL/GenBank/DDBJ whole genome shotgun (WGS) entry which is preliminary data.</text>
</comment>
<dbReference type="EMBL" id="JAVDSG010000001">
    <property type="protein sequence ID" value="MDR6593121.1"/>
    <property type="molecule type" value="Genomic_DNA"/>
</dbReference>
<gene>
    <name evidence="2" type="ORF">J2S66_001505</name>
</gene>
<dbReference type="Proteomes" id="UP001268819">
    <property type="component" value="Unassembled WGS sequence"/>
</dbReference>
<organism evidence="2 3">
    <name type="scientific">Saccharothrix longispora</name>
    <dbReference type="NCBI Taxonomy" id="33920"/>
    <lineage>
        <taxon>Bacteria</taxon>
        <taxon>Bacillati</taxon>
        <taxon>Actinomycetota</taxon>
        <taxon>Actinomycetes</taxon>
        <taxon>Pseudonocardiales</taxon>
        <taxon>Pseudonocardiaceae</taxon>
        <taxon>Saccharothrix</taxon>
    </lineage>
</organism>
<dbReference type="Pfam" id="PF12680">
    <property type="entry name" value="SnoaL_2"/>
    <property type="match status" value="1"/>
</dbReference>
<dbReference type="RefSeq" id="WP_310305464.1">
    <property type="nucleotide sequence ID" value="NZ_BAAAXB010000001.1"/>
</dbReference>
<dbReference type="InterPro" id="IPR037401">
    <property type="entry name" value="SnoaL-like"/>
</dbReference>
<name>A0ABU1PRP6_9PSEU</name>
<feature type="domain" description="SnoaL-like" evidence="1">
    <location>
        <begin position="7"/>
        <end position="97"/>
    </location>
</feature>
<reference evidence="2 3" key="1">
    <citation type="submission" date="2023-07" db="EMBL/GenBank/DDBJ databases">
        <title>Sequencing the genomes of 1000 actinobacteria strains.</title>
        <authorList>
            <person name="Klenk H.-P."/>
        </authorList>
    </citation>
    <scope>NUCLEOTIDE SEQUENCE [LARGE SCALE GENOMIC DNA]</scope>
    <source>
        <strain evidence="2 3">DSM 43749</strain>
    </source>
</reference>
<evidence type="ECO:0000313" key="2">
    <source>
        <dbReference type="EMBL" id="MDR6593121.1"/>
    </source>
</evidence>